<proteinExistence type="predicted"/>
<gene>
    <name evidence="1" type="ORF">COS11_05460</name>
</gene>
<dbReference type="AlphaFoldDB" id="A0A2M7E7X2"/>
<comment type="caution">
    <text evidence="1">The sequence shown here is derived from an EMBL/GenBank/DDBJ whole genome shotgun (WGS) entry which is preliminary data.</text>
</comment>
<reference evidence="2" key="1">
    <citation type="submission" date="2017-09" db="EMBL/GenBank/DDBJ databases">
        <title>Depth-based differentiation of microbial function through sediment-hosted aquifers and enrichment of novel symbionts in the deep terrestrial subsurface.</title>
        <authorList>
            <person name="Probst A.J."/>
            <person name="Ladd B."/>
            <person name="Jarett J.K."/>
            <person name="Geller-Mcgrath D.E."/>
            <person name="Sieber C.M.K."/>
            <person name="Emerson J.B."/>
            <person name="Anantharaman K."/>
            <person name="Thomas B.C."/>
            <person name="Malmstrom R."/>
            <person name="Stieglmeier M."/>
            <person name="Klingl A."/>
            <person name="Woyke T."/>
            <person name="Ryan C.M."/>
            <person name="Banfield J.F."/>
        </authorList>
    </citation>
    <scope>NUCLEOTIDE SEQUENCE [LARGE SCALE GENOMIC DNA]</scope>
</reference>
<dbReference type="EMBL" id="PETL01000257">
    <property type="protein sequence ID" value="PIV63814.1"/>
    <property type="molecule type" value="Genomic_DNA"/>
</dbReference>
<dbReference type="Proteomes" id="UP000228886">
    <property type="component" value="Unassembled WGS sequence"/>
</dbReference>
<accession>A0A2M7E7X2</accession>
<evidence type="ECO:0000313" key="1">
    <source>
        <dbReference type="EMBL" id="PIV63814.1"/>
    </source>
</evidence>
<organism evidence="1 2">
    <name type="scientific">bacterium (Candidatus Ratteibacteria) CG01_land_8_20_14_3_00_40_19</name>
    <dbReference type="NCBI Taxonomy" id="2014290"/>
    <lineage>
        <taxon>Bacteria</taxon>
        <taxon>Candidatus Ratteibacteria</taxon>
    </lineage>
</organism>
<name>A0A2M7E7X2_9BACT</name>
<evidence type="ECO:0000313" key="2">
    <source>
        <dbReference type="Proteomes" id="UP000228886"/>
    </source>
</evidence>
<protein>
    <submittedName>
        <fullName evidence="1">Uncharacterized protein</fullName>
    </submittedName>
</protein>
<sequence>MQSPIFSENNQKKPVNKIRVGIIRCDLYCHCGKTLSKAAASIHKGNFRIVTGIQRLFYYLLTLRNLRHFPAGKI</sequence>